<organism evidence="2 3">
    <name type="scientific">Virgisporangium aurantiacum</name>
    <dbReference type="NCBI Taxonomy" id="175570"/>
    <lineage>
        <taxon>Bacteria</taxon>
        <taxon>Bacillati</taxon>
        <taxon>Actinomycetota</taxon>
        <taxon>Actinomycetes</taxon>
        <taxon>Micromonosporales</taxon>
        <taxon>Micromonosporaceae</taxon>
        <taxon>Virgisporangium</taxon>
    </lineage>
</organism>
<feature type="signal peptide" evidence="1">
    <location>
        <begin position="1"/>
        <end position="22"/>
    </location>
</feature>
<evidence type="ECO:0008006" key="4">
    <source>
        <dbReference type="Google" id="ProtNLM"/>
    </source>
</evidence>
<dbReference type="RefSeq" id="WP_204005332.1">
    <property type="nucleotide sequence ID" value="NZ_BOPG01000059.1"/>
</dbReference>
<comment type="caution">
    <text evidence="2">The sequence shown here is derived from an EMBL/GenBank/DDBJ whole genome shotgun (WGS) entry which is preliminary data.</text>
</comment>
<accession>A0A8J3ZFQ0</accession>
<keyword evidence="1" id="KW-0732">Signal</keyword>
<gene>
    <name evidence="2" type="ORF">Vau01_082710</name>
</gene>
<name>A0A8J3ZFQ0_9ACTN</name>
<protein>
    <recommendedName>
        <fullName evidence="4">Tat (Twin-arginine translocation) pathway signal sequence</fullName>
    </recommendedName>
</protein>
<dbReference type="InterPro" id="IPR006311">
    <property type="entry name" value="TAT_signal"/>
</dbReference>
<reference evidence="2" key="1">
    <citation type="submission" date="2021-01" db="EMBL/GenBank/DDBJ databases">
        <title>Whole genome shotgun sequence of Virgisporangium aurantiacum NBRC 16421.</title>
        <authorList>
            <person name="Komaki H."/>
            <person name="Tamura T."/>
        </authorList>
    </citation>
    <scope>NUCLEOTIDE SEQUENCE</scope>
    <source>
        <strain evidence="2">NBRC 16421</strain>
    </source>
</reference>
<dbReference type="AlphaFoldDB" id="A0A8J3ZFQ0"/>
<sequence length="252" mass="27213">MDRRGFLGVAAAVAGTVAGAGAAVPAIAGTSSRPVALWEELGGFVPAGYLQLRPPQLAVYGDGLVVADAAEYRRLRRGALNEFVDFAASVLRNPDNGVKRPGSPVVADVPATKFTARRGGRTWSISAEGLAVLREQRAFPRPLYDLLDEFTDLRDWALRGHPFAPAAIRLVTMRVEQPPATPVPPWPADVPVPIPPPDQFSGSVDLYGRSARAAVRAIPHANSHRDAWTFTTYRAPNGRYLAAGWRRLLPHE</sequence>
<proteinExistence type="predicted"/>
<feature type="chain" id="PRO_5035150653" description="Tat (Twin-arginine translocation) pathway signal sequence" evidence="1">
    <location>
        <begin position="23"/>
        <end position="252"/>
    </location>
</feature>
<evidence type="ECO:0000313" key="2">
    <source>
        <dbReference type="EMBL" id="GIJ60755.1"/>
    </source>
</evidence>
<dbReference type="Proteomes" id="UP000612585">
    <property type="component" value="Unassembled WGS sequence"/>
</dbReference>
<evidence type="ECO:0000256" key="1">
    <source>
        <dbReference type="SAM" id="SignalP"/>
    </source>
</evidence>
<keyword evidence="3" id="KW-1185">Reference proteome</keyword>
<dbReference type="EMBL" id="BOPG01000059">
    <property type="protein sequence ID" value="GIJ60755.1"/>
    <property type="molecule type" value="Genomic_DNA"/>
</dbReference>
<evidence type="ECO:0000313" key="3">
    <source>
        <dbReference type="Proteomes" id="UP000612585"/>
    </source>
</evidence>
<dbReference type="PROSITE" id="PS51318">
    <property type="entry name" value="TAT"/>
    <property type="match status" value="1"/>
</dbReference>